<dbReference type="HOGENOM" id="CLU_2626935_0_0_1"/>
<keyword evidence="3" id="KW-1185">Reference proteome</keyword>
<dbReference type="Gramene" id="EOY03377">
    <property type="protein sequence ID" value="EOY03377"/>
    <property type="gene ID" value="TCM_018365"/>
</dbReference>
<evidence type="ECO:0000256" key="1">
    <source>
        <dbReference type="SAM" id="Phobius"/>
    </source>
</evidence>
<accession>A0A061EG65</accession>
<protein>
    <submittedName>
        <fullName evidence="2">Uncharacterized protein</fullName>
    </submittedName>
</protein>
<dbReference type="AlphaFoldDB" id="A0A061EG65"/>
<gene>
    <name evidence="2" type="ORF">TCM_018365</name>
</gene>
<organism evidence="2 3">
    <name type="scientific">Theobroma cacao</name>
    <name type="common">Cacao</name>
    <name type="synonym">Cocoa</name>
    <dbReference type="NCBI Taxonomy" id="3641"/>
    <lineage>
        <taxon>Eukaryota</taxon>
        <taxon>Viridiplantae</taxon>
        <taxon>Streptophyta</taxon>
        <taxon>Embryophyta</taxon>
        <taxon>Tracheophyta</taxon>
        <taxon>Spermatophyta</taxon>
        <taxon>Magnoliopsida</taxon>
        <taxon>eudicotyledons</taxon>
        <taxon>Gunneridae</taxon>
        <taxon>Pentapetalae</taxon>
        <taxon>rosids</taxon>
        <taxon>malvids</taxon>
        <taxon>Malvales</taxon>
        <taxon>Malvaceae</taxon>
        <taxon>Byttnerioideae</taxon>
        <taxon>Theobroma</taxon>
    </lineage>
</organism>
<evidence type="ECO:0000313" key="2">
    <source>
        <dbReference type="EMBL" id="EOY03377.1"/>
    </source>
</evidence>
<keyword evidence="1" id="KW-0472">Membrane</keyword>
<sequence>MPHGMSKGDIWHDKRVIRVSFLFFLKILCACTTSSLPPTTLNPYLCLYTAFVSFLLFFPLFLFSFFFLSHLTFFFRNQ</sequence>
<dbReference type="Proteomes" id="UP000026915">
    <property type="component" value="Chromosome 4"/>
</dbReference>
<dbReference type="EMBL" id="CM001882">
    <property type="protein sequence ID" value="EOY03377.1"/>
    <property type="molecule type" value="Genomic_DNA"/>
</dbReference>
<keyword evidence="1" id="KW-1133">Transmembrane helix</keyword>
<proteinExistence type="predicted"/>
<keyword evidence="1" id="KW-0812">Transmembrane</keyword>
<evidence type="ECO:0000313" key="3">
    <source>
        <dbReference type="Proteomes" id="UP000026915"/>
    </source>
</evidence>
<name>A0A061EG65_THECC</name>
<reference evidence="2 3" key="1">
    <citation type="journal article" date="2013" name="Genome Biol.">
        <title>The genome sequence of the most widely cultivated cacao type and its use to identify candidate genes regulating pod color.</title>
        <authorList>
            <person name="Motamayor J.C."/>
            <person name="Mockaitis K."/>
            <person name="Schmutz J."/>
            <person name="Haiminen N."/>
            <person name="Iii D.L."/>
            <person name="Cornejo O."/>
            <person name="Findley S.D."/>
            <person name="Zheng P."/>
            <person name="Utro F."/>
            <person name="Royaert S."/>
            <person name="Saski C."/>
            <person name="Jenkins J."/>
            <person name="Podicheti R."/>
            <person name="Zhao M."/>
            <person name="Scheffler B.E."/>
            <person name="Stack J.C."/>
            <person name="Feltus F.A."/>
            <person name="Mustiga G.M."/>
            <person name="Amores F."/>
            <person name="Phillips W."/>
            <person name="Marelli J.P."/>
            <person name="May G.D."/>
            <person name="Shapiro H."/>
            <person name="Ma J."/>
            <person name="Bustamante C.D."/>
            <person name="Schnell R.J."/>
            <person name="Main D."/>
            <person name="Gilbert D."/>
            <person name="Parida L."/>
            <person name="Kuhn D.N."/>
        </authorList>
    </citation>
    <scope>NUCLEOTIDE SEQUENCE [LARGE SCALE GENOMIC DNA]</scope>
    <source>
        <strain evidence="3">cv. Matina 1-6</strain>
    </source>
</reference>
<feature type="transmembrane region" description="Helical" evidence="1">
    <location>
        <begin position="48"/>
        <end position="75"/>
    </location>
</feature>
<dbReference type="InParanoid" id="A0A061EG65"/>
<feature type="transmembrane region" description="Helical" evidence="1">
    <location>
        <begin position="16"/>
        <end position="36"/>
    </location>
</feature>